<comment type="caution">
    <text evidence="1">The sequence shown here is derived from an EMBL/GenBank/DDBJ whole genome shotgun (WGS) entry which is preliminary data.</text>
</comment>
<dbReference type="Proteomes" id="UP000265520">
    <property type="component" value="Unassembled WGS sequence"/>
</dbReference>
<feature type="non-terminal residue" evidence="1">
    <location>
        <position position="1"/>
    </location>
</feature>
<keyword evidence="2" id="KW-1185">Reference proteome</keyword>
<dbReference type="AlphaFoldDB" id="A0A392Q459"/>
<reference evidence="1 2" key="1">
    <citation type="journal article" date="2018" name="Front. Plant Sci.">
        <title>Red Clover (Trifolium pratense) and Zigzag Clover (T. medium) - A Picture of Genomic Similarities and Differences.</title>
        <authorList>
            <person name="Dluhosova J."/>
            <person name="Istvanek J."/>
            <person name="Nedelnik J."/>
            <person name="Repkova J."/>
        </authorList>
    </citation>
    <scope>NUCLEOTIDE SEQUENCE [LARGE SCALE GENOMIC DNA]</scope>
    <source>
        <strain evidence="2">cv. 10/8</strain>
        <tissue evidence="1">Leaf</tissue>
    </source>
</reference>
<name>A0A392Q459_9FABA</name>
<sequence>DLLSLPVKLEQSRHVMEDNNGSTLELYLICTARIQNYNVLVPSEKKKVEASKAQADDKKEDFLWSYPTQTISDTRHR</sequence>
<evidence type="ECO:0000313" key="2">
    <source>
        <dbReference type="Proteomes" id="UP000265520"/>
    </source>
</evidence>
<dbReference type="EMBL" id="LXQA010110474">
    <property type="protein sequence ID" value="MCI18510.1"/>
    <property type="molecule type" value="Genomic_DNA"/>
</dbReference>
<organism evidence="1 2">
    <name type="scientific">Trifolium medium</name>
    <dbReference type="NCBI Taxonomy" id="97028"/>
    <lineage>
        <taxon>Eukaryota</taxon>
        <taxon>Viridiplantae</taxon>
        <taxon>Streptophyta</taxon>
        <taxon>Embryophyta</taxon>
        <taxon>Tracheophyta</taxon>
        <taxon>Spermatophyta</taxon>
        <taxon>Magnoliopsida</taxon>
        <taxon>eudicotyledons</taxon>
        <taxon>Gunneridae</taxon>
        <taxon>Pentapetalae</taxon>
        <taxon>rosids</taxon>
        <taxon>fabids</taxon>
        <taxon>Fabales</taxon>
        <taxon>Fabaceae</taxon>
        <taxon>Papilionoideae</taxon>
        <taxon>50 kb inversion clade</taxon>
        <taxon>NPAAA clade</taxon>
        <taxon>Hologalegina</taxon>
        <taxon>IRL clade</taxon>
        <taxon>Trifolieae</taxon>
        <taxon>Trifolium</taxon>
    </lineage>
</organism>
<proteinExistence type="predicted"/>
<accession>A0A392Q459</accession>
<protein>
    <submittedName>
        <fullName evidence="1">Uncharacterized protein</fullName>
    </submittedName>
</protein>
<evidence type="ECO:0000313" key="1">
    <source>
        <dbReference type="EMBL" id="MCI18510.1"/>
    </source>
</evidence>